<evidence type="ECO:0000313" key="2">
    <source>
        <dbReference type="EMBL" id="QOP46405.1"/>
    </source>
</evidence>
<dbReference type="KEGG" id="spal:FM071_08915"/>
<protein>
    <recommendedName>
        <fullName evidence="4">Outer membrane protein beta-barrel domain-containing protein</fullName>
    </recommendedName>
</protein>
<keyword evidence="3" id="KW-1185">Reference proteome</keyword>
<evidence type="ECO:0000256" key="1">
    <source>
        <dbReference type="SAM" id="SignalP"/>
    </source>
</evidence>
<feature type="signal peptide" evidence="1">
    <location>
        <begin position="1"/>
        <end position="17"/>
    </location>
</feature>
<evidence type="ECO:0008006" key="4">
    <source>
        <dbReference type="Google" id="ProtNLM"/>
    </source>
</evidence>
<dbReference type="RefSeq" id="WP_193110664.1">
    <property type="nucleotide sequence ID" value="NZ_CP041406.1"/>
</dbReference>
<reference evidence="2 3" key="1">
    <citation type="submission" date="2019-07" db="EMBL/GenBank/DDBJ databases">
        <title>Sulfurimonas paralvinellae sp. nov., a novel mesophilic, hydrogen- and sulfur-oxidizing chemolithoautotroph within the Epsilonproteo- bacteria isolated from a deep-sea hydrothermal vent polychaete nest, reclassification of Thiomicrospira denitrificans as Sulfurimonas denitrificans comb. nov. and emended description of the genus Sulfurimonas.</title>
        <authorList>
            <person name="Wang S."/>
            <person name="Jiang L."/>
            <person name="Shao Z."/>
        </authorList>
    </citation>
    <scope>NUCLEOTIDE SEQUENCE [LARGE SCALE GENOMIC DNA]</scope>
    <source>
        <strain evidence="2 3">GO25</strain>
    </source>
</reference>
<organism evidence="2 3">
    <name type="scientific">Sulfurimonas paralvinellae</name>
    <dbReference type="NCBI Taxonomy" id="317658"/>
    <lineage>
        <taxon>Bacteria</taxon>
        <taxon>Pseudomonadati</taxon>
        <taxon>Campylobacterota</taxon>
        <taxon>Epsilonproteobacteria</taxon>
        <taxon>Campylobacterales</taxon>
        <taxon>Sulfurimonadaceae</taxon>
        <taxon>Sulfurimonas</taxon>
    </lineage>
</organism>
<dbReference type="InterPro" id="IPR011250">
    <property type="entry name" value="OMP/PagP_B-barrel"/>
</dbReference>
<proteinExistence type="predicted"/>
<dbReference type="SUPFAM" id="SSF56925">
    <property type="entry name" value="OMPA-like"/>
    <property type="match status" value="1"/>
</dbReference>
<evidence type="ECO:0000313" key="3">
    <source>
        <dbReference type="Proteomes" id="UP000593580"/>
    </source>
</evidence>
<dbReference type="EMBL" id="CP041406">
    <property type="protein sequence ID" value="QOP46405.1"/>
    <property type="molecule type" value="Genomic_DNA"/>
</dbReference>
<feature type="chain" id="PRO_5032417568" description="Outer membrane protein beta-barrel domain-containing protein" evidence="1">
    <location>
        <begin position="18"/>
        <end position="158"/>
    </location>
</feature>
<name>A0A7M1B9R4_9BACT</name>
<keyword evidence="1" id="KW-0732">Signal</keyword>
<dbReference type="Proteomes" id="UP000593580">
    <property type="component" value="Chromosome"/>
</dbReference>
<gene>
    <name evidence="2" type="ORF">FM071_08915</name>
</gene>
<dbReference type="AlphaFoldDB" id="A0A7M1B9R4"/>
<sequence>MKKIFILCVALISLANADIFLRGNKNIGASIGAGRAYNQNYTVAGVYGNYFIADNLSVGVGYRAWMGGTPSMQELQLEGTYYLPLNRKFHPYIGVFGRNTFVSSYKDYQSYGARAGLAITTSKNSYVGLGYIIEYYSDCNRLGECSNSYPEVVVGLSF</sequence>
<accession>A0A7M1B9R4</accession>